<accession>A0A0A2KNJ5</accession>
<dbReference type="AlphaFoldDB" id="A0A0A2KNJ5"/>
<dbReference type="HOGENOM" id="CLU_3279678_0_0_1"/>
<keyword evidence="2" id="KW-1185">Reference proteome</keyword>
<dbReference type="OrthoDB" id="10344504at2759"/>
<name>A0A0A2KNJ5_PENIT</name>
<evidence type="ECO:0000313" key="2">
    <source>
        <dbReference type="Proteomes" id="UP000030104"/>
    </source>
</evidence>
<dbReference type="EMBL" id="JQGA01001201">
    <property type="protein sequence ID" value="KGO68456.1"/>
    <property type="molecule type" value="Genomic_DNA"/>
</dbReference>
<organism evidence="1 2">
    <name type="scientific">Penicillium italicum</name>
    <name type="common">Blue mold</name>
    <dbReference type="NCBI Taxonomy" id="40296"/>
    <lineage>
        <taxon>Eukaryota</taxon>
        <taxon>Fungi</taxon>
        <taxon>Dikarya</taxon>
        <taxon>Ascomycota</taxon>
        <taxon>Pezizomycotina</taxon>
        <taxon>Eurotiomycetes</taxon>
        <taxon>Eurotiomycetidae</taxon>
        <taxon>Eurotiales</taxon>
        <taxon>Aspergillaceae</taxon>
        <taxon>Penicillium</taxon>
    </lineage>
</organism>
<reference evidence="1 2" key="1">
    <citation type="journal article" date="2015" name="Mol. Plant Microbe Interact.">
        <title>Genome, transcriptome, and functional analyses of Penicillium expansum provide new insights into secondary metabolism and pathogenicity.</title>
        <authorList>
            <person name="Ballester A.R."/>
            <person name="Marcet-Houben M."/>
            <person name="Levin E."/>
            <person name="Sela N."/>
            <person name="Selma-Lazaro C."/>
            <person name="Carmona L."/>
            <person name="Wisniewski M."/>
            <person name="Droby S."/>
            <person name="Gonzalez-Candelas L."/>
            <person name="Gabaldon T."/>
        </authorList>
    </citation>
    <scope>NUCLEOTIDE SEQUENCE [LARGE SCALE GENOMIC DNA]</scope>
    <source>
        <strain evidence="1 2">PHI-1</strain>
    </source>
</reference>
<protein>
    <submittedName>
        <fullName evidence="1">Uncharacterized protein</fullName>
    </submittedName>
</protein>
<sequence>MVHFFAPQLHHDGEARWESRVGVLGHLLAPAWAGKKRQRRN</sequence>
<dbReference type="Proteomes" id="UP000030104">
    <property type="component" value="Unassembled WGS sequence"/>
</dbReference>
<gene>
    <name evidence="1" type="ORF">PITC_070810</name>
</gene>
<evidence type="ECO:0000313" key="1">
    <source>
        <dbReference type="EMBL" id="KGO68456.1"/>
    </source>
</evidence>
<comment type="caution">
    <text evidence="1">The sequence shown here is derived from an EMBL/GenBank/DDBJ whole genome shotgun (WGS) entry which is preliminary data.</text>
</comment>
<proteinExistence type="predicted"/>